<dbReference type="EC" id="2.7.7.27" evidence="9"/>
<organism evidence="12 13">
    <name type="scientific">Corallincola platygyrae</name>
    <dbReference type="NCBI Taxonomy" id="1193278"/>
    <lineage>
        <taxon>Bacteria</taxon>
        <taxon>Pseudomonadati</taxon>
        <taxon>Pseudomonadota</taxon>
        <taxon>Gammaproteobacteria</taxon>
        <taxon>Alteromonadales</taxon>
        <taxon>Psychromonadaceae</taxon>
        <taxon>Corallincola</taxon>
    </lineage>
</organism>
<evidence type="ECO:0000256" key="5">
    <source>
        <dbReference type="ARBA" id="ARBA00022741"/>
    </source>
</evidence>
<keyword evidence="8 9" id="KW-0119">Carbohydrate metabolism</keyword>
<dbReference type="CDD" id="cd02508">
    <property type="entry name" value="ADP_Glucose_PP"/>
    <property type="match status" value="1"/>
</dbReference>
<feature type="site" description="Could play a key role in the communication between the regulatory and the substrate sites" evidence="9">
    <location>
        <position position="95"/>
    </location>
</feature>
<dbReference type="PANTHER" id="PTHR43523:SF2">
    <property type="entry name" value="GLUCOSE-1-PHOSPHATE ADENYLYLTRANSFERASE"/>
    <property type="match status" value="1"/>
</dbReference>
<keyword evidence="4 9" id="KW-0548">Nucleotidyltransferase</keyword>
<dbReference type="Gene3D" id="3.90.550.10">
    <property type="entry name" value="Spore Coat Polysaccharide Biosynthesis Protein SpsA, Chain A"/>
    <property type="match status" value="1"/>
</dbReference>
<comment type="catalytic activity">
    <reaction evidence="9">
        <text>alpha-D-glucose 1-phosphate + ATP + H(+) = ADP-alpha-D-glucose + diphosphate</text>
        <dbReference type="Rhea" id="RHEA:12120"/>
        <dbReference type="ChEBI" id="CHEBI:15378"/>
        <dbReference type="ChEBI" id="CHEBI:30616"/>
        <dbReference type="ChEBI" id="CHEBI:33019"/>
        <dbReference type="ChEBI" id="CHEBI:57498"/>
        <dbReference type="ChEBI" id="CHEBI:58601"/>
        <dbReference type="EC" id="2.7.7.27"/>
    </reaction>
</comment>
<comment type="subunit">
    <text evidence="9">Homotetramer.</text>
</comment>
<dbReference type="PANTHER" id="PTHR43523">
    <property type="entry name" value="GLUCOSE-1-PHOSPHATE ADENYLYLTRANSFERASE-RELATED"/>
    <property type="match status" value="1"/>
</dbReference>
<evidence type="ECO:0000256" key="9">
    <source>
        <dbReference type="HAMAP-Rule" id="MF_00624"/>
    </source>
</evidence>
<feature type="domain" description="Glucose-1-phosphate adenylyltransferase/Bifunctional protein GlmU-like C-terminal hexapeptide" evidence="11">
    <location>
        <begin position="297"/>
        <end position="400"/>
    </location>
</feature>
<evidence type="ECO:0000256" key="4">
    <source>
        <dbReference type="ARBA" id="ARBA00022695"/>
    </source>
</evidence>
<keyword evidence="2 9" id="KW-0321">Glycogen metabolism</keyword>
<dbReference type="InterPro" id="IPR005835">
    <property type="entry name" value="NTP_transferase_dom"/>
</dbReference>
<dbReference type="Pfam" id="PF00483">
    <property type="entry name" value="NTP_transferase"/>
    <property type="match status" value="1"/>
</dbReference>
<dbReference type="NCBIfam" id="NF002023">
    <property type="entry name" value="PRK00844.1"/>
    <property type="match status" value="1"/>
</dbReference>
<dbReference type="GO" id="GO:0008878">
    <property type="term" value="F:glucose-1-phosphate adenylyltransferase activity"/>
    <property type="evidence" value="ECO:0007669"/>
    <property type="project" value="UniProtKB-EC"/>
</dbReference>
<dbReference type="InterPro" id="IPR029044">
    <property type="entry name" value="Nucleotide-diphossugar_trans"/>
</dbReference>
<evidence type="ECO:0000256" key="3">
    <source>
        <dbReference type="ARBA" id="ARBA00022679"/>
    </source>
</evidence>
<comment type="function">
    <text evidence="9">Involved in the biosynthesis of ADP-glucose, a building block required for the elongation reactions to produce glycogen. Catalyzes the reaction between ATP and alpha-D-glucose 1-phosphate (G1P) to produce pyrophosphate and ADP-Glc.</text>
</comment>
<dbReference type="RefSeq" id="WP_345339265.1">
    <property type="nucleotide sequence ID" value="NZ_BAABLI010000008.1"/>
</dbReference>
<dbReference type="HAMAP" id="MF_00624">
    <property type="entry name" value="GlgC"/>
    <property type="match status" value="1"/>
</dbReference>
<dbReference type="Gene3D" id="2.160.10.10">
    <property type="entry name" value="Hexapeptide repeat proteins"/>
    <property type="match status" value="1"/>
</dbReference>
<feature type="domain" description="Nucleotidyl transferase" evidence="10">
    <location>
        <begin position="6"/>
        <end position="273"/>
    </location>
</feature>
<keyword evidence="5 9" id="KW-0547">Nucleotide-binding</keyword>
<sequence length="408" mass="45337">MAGILSVILAGGAGTRLYPLTETRTKPAVPFGGGYRLIDFALNNFVNSDLLKIYVLTQFKSQSLNVHLRQAWYLSSLTDHFIDPIPAQMRMGKRWYEGTADAIYQNLRLLEIHDPDYVCIFGSDHIYKMDIRQMIDYHKRHSAELTVAAIKVPVEEAHLYGVLEVDDNGRMTGFIEKPQQNPPTLPGDPDHVLASMGNYVFNSHTLSSALKADAREPGSTHDFGNDIITKLYKQSPVYVYDFATNVIPNEPASNSYWRDVGTVDSFWQANMDLLGDNPQLDLFNPKWPLRSYHPPVPPAKYLDSCDGKRSLVSKSMIASGCVVRGATVRRSVLGFNVEVQPGTELSETVLLGDSCIGQNCRIKRTIIDKDVEIADGTVIGEDLDADKERFKVSPGGIVVIPKGSRIGF</sequence>
<dbReference type="PROSITE" id="PS00809">
    <property type="entry name" value="ADP_GLC_PYROPHOSPH_2"/>
    <property type="match status" value="1"/>
</dbReference>
<feature type="binding site" evidence="9">
    <location>
        <position position="96"/>
    </location>
    <ligand>
        <name>alpha-D-glucose 1-phosphate</name>
        <dbReference type="ChEBI" id="CHEBI:58601"/>
    </ligand>
</feature>
<feature type="binding site" evidence="9">
    <location>
        <position position="161"/>
    </location>
    <ligand>
        <name>alpha-D-glucose 1-phosphate</name>
        <dbReference type="ChEBI" id="CHEBI:58601"/>
    </ligand>
</feature>
<feature type="binding site" evidence="9">
    <location>
        <begin position="176"/>
        <end position="177"/>
    </location>
    <ligand>
        <name>alpha-D-glucose 1-phosphate</name>
        <dbReference type="ChEBI" id="CHEBI:58601"/>
    </ligand>
</feature>
<keyword evidence="7 9" id="KW-0320">Glycogen biosynthesis</keyword>
<evidence type="ECO:0000256" key="6">
    <source>
        <dbReference type="ARBA" id="ARBA00022840"/>
    </source>
</evidence>
<protein>
    <recommendedName>
        <fullName evidence="9">Glucose-1-phosphate adenylyltransferase</fullName>
        <ecNumber evidence="9">2.7.7.27</ecNumber>
    </recommendedName>
    <alternativeName>
        <fullName evidence="9">ADP-glucose pyrophosphorylase</fullName>
        <shortName evidence="9">ADPGlc PPase</shortName>
    </alternativeName>
    <alternativeName>
        <fullName evidence="9">ADP-glucose synthase</fullName>
    </alternativeName>
</protein>
<dbReference type="InterPro" id="IPR056818">
    <property type="entry name" value="GlmU/GlgC-like_hexapep"/>
</dbReference>
<comment type="similarity">
    <text evidence="1 9">Belongs to the bacterial/plant glucose-1-phosphate adenylyltransferase family.</text>
</comment>
<proteinExistence type="inferred from homology"/>
<dbReference type="InterPro" id="IPR005836">
    <property type="entry name" value="ADP_Glu_pyroP_CS"/>
</dbReference>
<accession>A0ABW4XLB0</accession>
<dbReference type="PROSITE" id="PS00808">
    <property type="entry name" value="ADP_GLC_PYROPHOSPH_1"/>
    <property type="match status" value="1"/>
</dbReference>
<gene>
    <name evidence="9 12" type="primary">glgC</name>
    <name evidence="12" type="ORF">ACFSJ3_10180</name>
</gene>
<evidence type="ECO:0000259" key="11">
    <source>
        <dbReference type="Pfam" id="PF24894"/>
    </source>
</evidence>
<dbReference type="CDD" id="cd04651">
    <property type="entry name" value="LbH_G1P_AT_C"/>
    <property type="match status" value="1"/>
</dbReference>
<keyword evidence="13" id="KW-1185">Reference proteome</keyword>
<feature type="site" description="Could play a key role in the communication between the regulatory and the substrate sites" evidence="9">
    <location>
        <position position="58"/>
    </location>
</feature>
<keyword evidence="6 9" id="KW-0067">ATP-binding</keyword>
<reference evidence="13" key="1">
    <citation type="journal article" date="2019" name="Int. J. Syst. Evol. Microbiol.">
        <title>The Global Catalogue of Microorganisms (GCM) 10K type strain sequencing project: providing services to taxonomists for standard genome sequencing and annotation.</title>
        <authorList>
            <consortium name="The Broad Institute Genomics Platform"/>
            <consortium name="The Broad Institute Genome Sequencing Center for Infectious Disease"/>
            <person name="Wu L."/>
            <person name="Ma J."/>
        </authorList>
    </citation>
    <scope>NUCLEOTIDE SEQUENCE [LARGE SCALE GENOMIC DNA]</scope>
    <source>
        <strain evidence="13">CGMCC 1.10992</strain>
    </source>
</reference>
<dbReference type="PROSITE" id="PS00810">
    <property type="entry name" value="ADP_GLC_PYROPHOSPH_3"/>
    <property type="match status" value="1"/>
</dbReference>
<comment type="pathway">
    <text evidence="9">Glycan biosynthesis; glycogen biosynthesis.</text>
</comment>
<dbReference type="NCBIfam" id="TIGR02091">
    <property type="entry name" value="glgC"/>
    <property type="match status" value="1"/>
</dbReference>
<dbReference type="SUPFAM" id="SSF51161">
    <property type="entry name" value="Trimeric LpxA-like enzymes"/>
    <property type="match status" value="1"/>
</dbReference>
<evidence type="ECO:0000313" key="13">
    <source>
        <dbReference type="Proteomes" id="UP001597380"/>
    </source>
</evidence>
<evidence type="ECO:0000259" key="10">
    <source>
        <dbReference type="Pfam" id="PF00483"/>
    </source>
</evidence>
<evidence type="ECO:0000256" key="8">
    <source>
        <dbReference type="ARBA" id="ARBA00023277"/>
    </source>
</evidence>
<evidence type="ECO:0000256" key="2">
    <source>
        <dbReference type="ARBA" id="ARBA00022600"/>
    </source>
</evidence>
<name>A0ABW4XLB0_9GAMM</name>
<dbReference type="Proteomes" id="UP001597380">
    <property type="component" value="Unassembled WGS sequence"/>
</dbReference>
<dbReference type="Pfam" id="PF24894">
    <property type="entry name" value="Hexapep_GlmU"/>
    <property type="match status" value="1"/>
</dbReference>
<comment type="caution">
    <text evidence="12">The sequence shown here is derived from an EMBL/GenBank/DDBJ whole genome shotgun (WGS) entry which is preliminary data.</text>
</comment>
<keyword evidence="3 9" id="KW-0808">Transferase</keyword>
<dbReference type="SUPFAM" id="SSF53448">
    <property type="entry name" value="Nucleotide-diphospho-sugar transferases"/>
    <property type="match status" value="1"/>
</dbReference>
<evidence type="ECO:0000256" key="1">
    <source>
        <dbReference type="ARBA" id="ARBA00010443"/>
    </source>
</evidence>
<dbReference type="InterPro" id="IPR011831">
    <property type="entry name" value="ADP-Glc_PPase"/>
</dbReference>
<evidence type="ECO:0000256" key="7">
    <source>
        <dbReference type="ARBA" id="ARBA00023056"/>
    </source>
</evidence>
<dbReference type="InterPro" id="IPR011004">
    <property type="entry name" value="Trimer_LpxA-like_sf"/>
</dbReference>
<feature type="binding site" evidence="9">
    <location>
        <position position="195"/>
    </location>
    <ligand>
        <name>alpha-D-glucose 1-phosphate</name>
        <dbReference type="ChEBI" id="CHEBI:58601"/>
    </ligand>
</feature>
<dbReference type="EMBL" id="JBHUHT010000012">
    <property type="protein sequence ID" value="MFD2096351.1"/>
    <property type="molecule type" value="Genomic_DNA"/>
</dbReference>
<dbReference type="InterPro" id="IPR023049">
    <property type="entry name" value="GlgC_bac"/>
</dbReference>
<dbReference type="NCBIfam" id="NF001947">
    <property type="entry name" value="PRK00725.1"/>
    <property type="match status" value="1"/>
</dbReference>
<evidence type="ECO:0000313" key="12">
    <source>
        <dbReference type="EMBL" id="MFD2096351.1"/>
    </source>
</evidence>